<evidence type="ECO:0000313" key="2">
    <source>
        <dbReference type="EMBL" id="SDW08639.1"/>
    </source>
</evidence>
<dbReference type="Pfam" id="PF12224">
    <property type="entry name" value="Amidoligase_2"/>
    <property type="match status" value="1"/>
</dbReference>
<evidence type="ECO:0000256" key="1">
    <source>
        <dbReference type="SAM" id="MobiDB-lite"/>
    </source>
</evidence>
<name>A0A1H2QQA7_9RHOB</name>
<dbReference type="GO" id="GO:0016874">
    <property type="term" value="F:ligase activity"/>
    <property type="evidence" value="ECO:0007669"/>
    <property type="project" value="UniProtKB-KW"/>
</dbReference>
<dbReference type="Proteomes" id="UP000198539">
    <property type="component" value="Unassembled WGS sequence"/>
</dbReference>
<dbReference type="AlphaFoldDB" id="A0A1H2QQA7"/>
<proteinExistence type="predicted"/>
<accession>A0A1H2QQA7</accession>
<dbReference type="OrthoDB" id="5597599at2"/>
<protein>
    <submittedName>
        <fullName evidence="2">Putative amidoligase enzyme</fullName>
    </submittedName>
</protein>
<reference evidence="2 3" key="1">
    <citation type="submission" date="2016-10" db="EMBL/GenBank/DDBJ databases">
        <authorList>
            <person name="de Groot N.N."/>
        </authorList>
    </citation>
    <scope>NUCLEOTIDE SEQUENCE [LARGE SCALE GENOMIC DNA]</scope>
    <source>
        <strain evidence="2 3">CGMCC 1.8894</strain>
    </source>
</reference>
<keyword evidence="2" id="KW-0436">Ligase</keyword>
<dbReference type="EMBL" id="FNOM01000001">
    <property type="protein sequence ID" value="SDW08639.1"/>
    <property type="molecule type" value="Genomic_DNA"/>
</dbReference>
<dbReference type="InterPro" id="IPR022025">
    <property type="entry name" value="Amidoligase_2"/>
</dbReference>
<organism evidence="2 3">
    <name type="scientific">Roseicitreum antarcticum</name>
    <dbReference type="NCBI Taxonomy" id="564137"/>
    <lineage>
        <taxon>Bacteria</taxon>
        <taxon>Pseudomonadati</taxon>
        <taxon>Pseudomonadota</taxon>
        <taxon>Alphaproteobacteria</taxon>
        <taxon>Rhodobacterales</taxon>
        <taxon>Paracoccaceae</taxon>
        <taxon>Roseicitreum</taxon>
    </lineage>
</organism>
<dbReference type="STRING" id="564137.SAMN04488238_10158"/>
<gene>
    <name evidence="2" type="ORF">SAMN04488238_10158</name>
</gene>
<evidence type="ECO:0000313" key="3">
    <source>
        <dbReference type="Proteomes" id="UP000198539"/>
    </source>
</evidence>
<keyword evidence="3" id="KW-1185">Reference proteome</keyword>
<sequence length="329" mass="35743">MGDLDSMQKRIPTGSFWPLPRAHTADGSPRGTGVEIEFANLTENATAQIVQSLWGGRIVAANDHDITVEGGRLGDVRIELDLFLRDKAGSVLADKLLDLSRTVVPVEIVTAPLSPADMPECDALADALAHAGAKGSQDGVLFGFGVHLNPEVSAETADAIVPTVRAYGLVEDWLRAIDPPDPSRRLLPFVDPWPHKLVDALAADAADWTLDDLTRNYLDLSPTRNRGLDLLPLLTHLRADLVARALPQGTKGGRPTFHYRLPEARLGDPQWSVAYEWNRWVLVERIAADPALLAALAQSWTDWRAGLPGLRGTWADVVAGHLDRAGIWA</sequence>
<dbReference type="RefSeq" id="WP_092884265.1">
    <property type="nucleotide sequence ID" value="NZ_CP061498.1"/>
</dbReference>
<feature type="region of interest" description="Disordered" evidence="1">
    <location>
        <begin position="11"/>
        <end position="31"/>
    </location>
</feature>